<keyword evidence="2" id="KW-0808">Transferase</keyword>
<dbReference type="InterPro" id="IPR036873">
    <property type="entry name" value="Rhodanese-like_dom_sf"/>
</dbReference>
<dbReference type="PANTHER" id="PTHR47377:SF1">
    <property type="entry name" value="RHODANESE-LIKE DOMAIN-CONTAINING PROTEIN 4, CHLOROPLASTIC"/>
    <property type="match status" value="1"/>
</dbReference>
<dbReference type="InterPro" id="IPR001763">
    <property type="entry name" value="Rhodanese-like_dom"/>
</dbReference>
<dbReference type="PROSITE" id="PS50206">
    <property type="entry name" value="RHODANESE_3"/>
    <property type="match status" value="1"/>
</dbReference>
<feature type="domain" description="Rhodanese" evidence="1">
    <location>
        <begin position="28"/>
        <end position="134"/>
    </location>
</feature>
<dbReference type="AlphaFoldDB" id="A0A364NVV1"/>
<evidence type="ECO:0000313" key="3">
    <source>
        <dbReference type="Proteomes" id="UP000251075"/>
    </source>
</evidence>
<proteinExistence type="predicted"/>
<dbReference type="OrthoDB" id="9815890at2"/>
<dbReference type="RefSeq" id="WP_112146052.1">
    <property type="nucleotide sequence ID" value="NZ_PGTO01000012.1"/>
</dbReference>
<dbReference type="CDD" id="cd01522">
    <property type="entry name" value="RHOD_1"/>
    <property type="match status" value="1"/>
</dbReference>
<dbReference type="Gene3D" id="3.40.250.10">
    <property type="entry name" value="Rhodanese-like domain"/>
    <property type="match status" value="1"/>
</dbReference>
<dbReference type="PANTHER" id="PTHR47377">
    <property type="entry name" value="RHODANESE-LIKE DOMAIN-CONTAINING PROTEIN 4, CHLOROPLASTIC"/>
    <property type="match status" value="1"/>
</dbReference>
<reference evidence="2 3" key="1">
    <citation type="submission" date="2017-11" db="EMBL/GenBank/DDBJ databases">
        <title>Draft genome sequence of magnetotactic bacterium Magnetospirillum kuznetsovii LBB-42.</title>
        <authorList>
            <person name="Grouzdev D.S."/>
            <person name="Rysina M.S."/>
            <person name="Baslerov R.V."/>
            <person name="Koziaeva V."/>
        </authorList>
    </citation>
    <scope>NUCLEOTIDE SEQUENCE [LARGE SCALE GENOMIC DNA]</scope>
    <source>
        <strain evidence="2 3">LBB-42</strain>
    </source>
</reference>
<gene>
    <name evidence="2" type="ORF">CU669_14765</name>
</gene>
<dbReference type="Pfam" id="PF00581">
    <property type="entry name" value="Rhodanese"/>
    <property type="match status" value="1"/>
</dbReference>
<evidence type="ECO:0000313" key="2">
    <source>
        <dbReference type="EMBL" id="RAU21208.1"/>
    </source>
</evidence>
<protein>
    <submittedName>
        <fullName evidence="2">Sulfurtransferase</fullName>
    </submittedName>
</protein>
<dbReference type="InterPro" id="IPR044240">
    <property type="entry name" value="STR4-like"/>
</dbReference>
<evidence type="ECO:0000259" key="1">
    <source>
        <dbReference type="PROSITE" id="PS50206"/>
    </source>
</evidence>
<dbReference type="EMBL" id="PGTO01000012">
    <property type="protein sequence ID" value="RAU21208.1"/>
    <property type="molecule type" value="Genomic_DNA"/>
</dbReference>
<accession>A0A364NVV1</accession>
<sequence>MTDAPIQHKHADYAGDLSPNQAWERLCAEPNAKLVDVRTQAEWSFVGVPDLATLGKQVLLVSWQVFPSMARNDAFADQLAAHGVKKDDTVLLLCRSGVRSKAAAEYLTGVGYGSAWNVSEGFEGPHDAAKHRGVTAGWKADGLPWAQG</sequence>
<name>A0A364NVV1_9PROT</name>
<dbReference type="Proteomes" id="UP000251075">
    <property type="component" value="Unassembled WGS sequence"/>
</dbReference>
<dbReference type="SMART" id="SM00450">
    <property type="entry name" value="RHOD"/>
    <property type="match status" value="1"/>
</dbReference>
<organism evidence="2 3">
    <name type="scientific">Paramagnetospirillum kuznetsovii</name>
    <dbReference type="NCBI Taxonomy" id="2053833"/>
    <lineage>
        <taxon>Bacteria</taxon>
        <taxon>Pseudomonadati</taxon>
        <taxon>Pseudomonadota</taxon>
        <taxon>Alphaproteobacteria</taxon>
        <taxon>Rhodospirillales</taxon>
        <taxon>Magnetospirillaceae</taxon>
        <taxon>Paramagnetospirillum</taxon>
    </lineage>
</organism>
<dbReference type="GO" id="GO:0016740">
    <property type="term" value="F:transferase activity"/>
    <property type="evidence" value="ECO:0007669"/>
    <property type="project" value="UniProtKB-KW"/>
</dbReference>
<comment type="caution">
    <text evidence="2">The sequence shown here is derived from an EMBL/GenBank/DDBJ whole genome shotgun (WGS) entry which is preliminary data.</text>
</comment>
<dbReference type="SUPFAM" id="SSF52821">
    <property type="entry name" value="Rhodanese/Cell cycle control phosphatase"/>
    <property type="match status" value="1"/>
</dbReference>
<keyword evidence="3" id="KW-1185">Reference proteome</keyword>